<dbReference type="SUPFAM" id="SSF52833">
    <property type="entry name" value="Thioredoxin-like"/>
    <property type="match status" value="1"/>
</dbReference>
<protein>
    <submittedName>
        <fullName evidence="6">Related to ribosomal protein MRP49</fullName>
    </submittedName>
</protein>
<comment type="caution">
    <text evidence="6">The sequence shown here is derived from an EMBL/GenBank/DDBJ whole genome shotgun (WGS) entry which is preliminary data.</text>
</comment>
<dbReference type="Proteomes" id="UP001187682">
    <property type="component" value="Unassembled WGS sequence"/>
</dbReference>
<evidence type="ECO:0000256" key="1">
    <source>
        <dbReference type="ARBA" id="ARBA00004173"/>
    </source>
</evidence>
<gene>
    <name evidence="6" type="ORF">DNG_08457</name>
</gene>
<evidence type="ECO:0000256" key="4">
    <source>
        <dbReference type="ARBA" id="ARBA00023274"/>
    </source>
</evidence>
<dbReference type="InterPro" id="IPR007741">
    <property type="entry name" value="Ribosomal_mL43/mS25/NADH_DH"/>
</dbReference>
<reference evidence="6" key="1">
    <citation type="submission" date="2018-03" db="EMBL/GenBank/DDBJ databases">
        <authorList>
            <person name="Guldener U."/>
        </authorList>
    </citation>
    <scope>NUCLEOTIDE SEQUENCE</scope>
</reference>
<keyword evidence="3" id="KW-0496">Mitochondrion</keyword>
<evidence type="ECO:0000256" key="3">
    <source>
        <dbReference type="ARBA" id="ARBA00023128"/>
    </source>
</evidence>
<dbReference type="PANTHER" id="PTHR13274">
    <property type="entry name" value="MITOCHONDRIAL RIBOSOMAL PROTEIN S25"/>
    <property type="match status" value="1"/>
</dbReference>
<evidence type="ECO:0000256" key="2">
    <source>
        <dbReference type="ARBA" id="ARBA00022980"/>
    </source>
</evidence>
<sequence>MVGVASRWNKVHRLLGIRLGPGAAVLPPSVTRIHLEFAREAGDGHVGPRKFWKECVRRLKYHNPSVPMIVNRLASASSPAKMTLYFKNPAAAKPVDAPSTVVQLASSAKGDSPAQPPMWDEQIVEIDMTGKRSGDILANFMEQTKAEAIMPTEEDEQAFKAFEDLDRIAEKDRARMKKMLDEERKAKAMLRRAKAGATA</sequence>
<dbReference type="GO" id="GO:0003735">
    <property type="term" value="F:structural constituent of ribosome"/>
    <property type="evidence" value="ECO:0007669"/>
    <property type="project" value="InterPro"/>
</dbReference>
<feature type="domain" description="Ribosomal protein/NADH dehydrogenase" evidence="5">
    <location>
        <begin position="48"/>
        <end position="86"/>
    </location>
</feature>
<keyword evidence="2 6" id="KW-0689">Ribosomal protein</keyword>
<proteinExistence type="predicted"/>
<keyword evidence="7" id="KW-1185">Reference proteome</keyword>
<keyword evidence="4" id="KW-0687">Ribonucleoprotein</keyword>
<dbReference type="PANTHER" id="PTHR13274:SF2">
    <property type="entry name" value="SMALL RIBOSOMAL SUBUNIT PROTEIN MS25"/>
    <property type="match status" value="1"/>
</dbReference>
<name>A0AAE8N6J6_9PEZI</name>
<dbReference type="GO" id="GO:0005840">
    <property type="term" value="C:ribosome"/>
    <property type="evidence" value="ECO:0007669"/>
    <property type="project" value="UniProtKB-KW"/>
</dbReference>
<evidence type="ECO:0000259" key="5">
    <source>
        <dbReference type="Pfam" id="PF05047"/>
    </source>
</evidence>
<organism evidence="6 7">
    <name type="scientific">Cephalotrichum gorgonifer</name>
    <dbReference type="NCBI Taxonomy" id="2041049"/>
    <lineage>
        <taxon>Eukaryota</taxon>
        <taxon>Fungi</taxon>
        <taxon>Dikarya</taxon>
        <taxon>Ascomycota</taxon>
        <taxon>Pezizomycotina</taxon>
        <taxon>Sordariomycetes</taxon>
        <taxon>Hypocreomycetidae</taxon>
        <taxon>Microascales</taxon>
        <taxon>Microascaceae</taxon>
        <taxon>Cephalotrichum</taxon>
    </lineage>
</organism>
<dbReference type="GO" id="GO:0005739">
    <property type="term" value="C:mitochondrion"/>
    <property type="evidence" value="ECO:0007669"/>
    <property type="project" value="UniProtKB-SubCell"/>
</dbReference>
<accession>A0AAE8N6J6</accession>
<evidence type="ECO:0000313" key="6">
    <source>
        <dbReference type="EMBL" id="SPO05770.1"/>
    </source>
</evidence>
<dbReference type="InterPro" id="IPR036249">
    <property type="entry name" value="Thioredoxin-like_sf"/>
</dbReference>
<dbReference type="InterPro" id="IPR040049">
    <property type="entry name" value="Ribosomal_mS25/mL61"/>
</dbReference>
<evidence type="ECO:0000313" key="7">
    <source>
        <dbReference type="Proteomes" id="UP001187682"/>
    </source>
</evidence>
<dbReference type="AlphaFoldDB" id="A0AAE8N6J6"/>
<dbReference type="GO" id="GO:1990904">
    <property type="term" value="C:ribonucleoprotein complex"/>
    <property type="evidence" value="ECO:0007669"/>
    <property type="project" value="UniProtKB-KW"/>
</dbReference>
<dbReference type="EMBL" id="ONZQ02000013">
    <property type="protein sequence ID" value="SPO05770.1"/>
    <property type="molecule type" value="Genomic_DNA"/>
</dbReference>
<comment type="subcellular location">
    <subcellularLocation>
        <location evidence="1">Mitochondrion</location>
    </subcellularLocation>
</comment>
<dbReference type="Pfam" id="PF05047">
    <property type="entry name" value="L51_S25_CI-B8"/>
    <property type="match status" value="1"/>
</dbReference>